<dbReference type="Proteomes" id="UP000006643">
    <property type="component" value="Unassembled WGS sequence"/>
</dbReference>
<keyword evidence="3" id="KW-0325">Glycoprotein</keyword>
<protein>
    <recommendedName>
        <fullName evidence="9">Beta-glucan synthesis-associated protein</fullName>
    </recommendedName>
</protein>
<dbReference type="PANTHER" id="PTHR31361:SF1">
    <property type="entry name" value="BETA-GLUCAN SYNTHESIS-ASSOCIATED PROTEIN KRE6-RELATED"/>
    <property type="match status" value="1"/>
</dbReference>
<keyword evidence="4" id="KW-0961">Cell wall biogenesis/degradation</keyword>
<keyword evidence="8" id="KW-1185">Reference proteome</keyword>
<evidence type="ECO:0000256" key="3">
    <source>
        <dbReference type="ARBA" id="ARBA00023180"/>
    </source>
</evidence>
<dbReference type="InterPro" id="IPR005629">
    <property type="entry name" value="Skn1/Kre6/Sbg1"/>
</dbReference>
<evidence type="ECO:0000256" key="2">
    <source>
        <dbReference type="ARBA" id="ARBA00023136"/>
    </source>
</evidence>
<dbReference type="GO" id="GO:0006078">
    <property type="term" value="P:(1-&gt;6)-beta-D-glucan biosynthetic process"/>
    <property type="evidence" value="ECO:0007669"/>
    <property type="project" value="TreeGrafter"/>
</dbReference>
<dbReference type="GO" id="GO:0071555">
    <property type="term" value="P:cell wall organization"/>
    <property type="evidence" value="ECO:0007669"/>
    <property type="project" value="UniProtKB-KW"/>
</dbReference>
<organism evidence="7 8">
    <name type="scientific">Phytophthora infestans (strain T30-4)</name>
    <name type="common">Potato late blight agent</name>
    <dbReference type="NCBI Taxonomy" id="403677"/>
    <lineage>
        <taxon>Eukaryota</taxon>
        <taxon>Sar</taxon>
        <taxon>Stramenopiles</taxon>
        <taxon>Oomycota</taxon>
        <taxon>Peronosporomycetes</taxon>
        <taxon>Peronosporales</taxon>
        <taxon>Peronosporaceae</taxon>
        <taxon>Phytophthora</taxon>
    </lineage>
</organism>
<evidence type="ECO:0000313" key="8">
    <source>
        <dbReference type="Proteomes" id="UP000006643"/>
    </source>
</evidence>
<dbReference type="InParanoid" id="D0NGZ0"/>
<reference evidence="8" key="1">
    <citation type="journal article" date="2009" name="Nature">
        <title>Genome sequence and analysis of the Irish potato famine pathogen Phytophthora infestans.</title>
        <authorList>
            <consortium name="The Broad Institute Genome Sequencing Platform"/>
            <person name="Haas B.J."/>
            <person name="Kamoun S."/>
            <person name="Zody M.C."/>
            <person name="Jiang R.H."/>
            <person name="Handsaker R.E."/>
            <person name="Cano L.M."/>
            <person name="Grabherr M."/>
            <person name="Kodira C.D."/>
            <person name="Raffaele S."/>
            <person name="Torto-Alalibo T."/>
            <person name="Bozkurt T.O."/>
            <person name="Ah-Fong A.M."/>
            <person name="Alvarado L."/>
            <person name="Anderson V.L."/>
            <person name="Armstrong M.R."/>
            <person name="Avrova A."/>
            <person name="Baxter L."/>
            <person name="Beynon J."/>
            <person name="Boevink P.C."/>
            <person name="Bollmann S.R."/>
            <person name="Bos J.I."/>
            <person name="Bulone V."/>
            <person name="Cai G."/>
            <person name="Cakir C."/>
            <person name="Carrington J.C."/>
            <person name="Chawner M."/>
            <person name="Conti L."/>
            <person name="Costanzo S."/>
            <person name="Ewan R."/>
            <person name="Fahlgren N."/>
            <person name="Fischbach M.A."/>
            <person name="Fugelstad J."/>
            <person name="Gilroy E.M."/>
            <person name="Gnerre S."/>
            <person name="Green P.J."/>
            <person name="Grenville-Briggs L.J."/>
            <person name="Griffith J."/>
            <person name="Grunwald N.J."/>
            <person name="Horn K."/>
            <person name="Horner N.R."/>
            <person name="Hu C.H."/>
            <person name="Huitema E."/>
            <person name="Jeong D.H."/>
            <person name="Jones A.M."/>
            <person name="Jones J.D."/>
            <person name="Jones R.W."/>
            <person name="Karlsson E.K."/>
            <person name="Kunjeti S.G."/>
            <person name="Lamour K."/>
            <person name="Liu Z."/>
            <person name="Ma L."/>
            <person name="Maclean D."/>
            <person name="Chibucos M.C."/>
            <person name="McDonald H."/>
            <person name="McWalters J."/>
            <person name="Meijer H.J."/>
            <person name="Morgan W."/>
            <person name="Morris P.F."/>
            <person name="Munro C.A."/>
            <person name="O'Neill K."/>
            <person name="Ospina-Giraldo M."/>
            <person name="Pinzon A."/>
            <person name="Pritchard L."/>
            <person name="Ramsahoye B."/>
            <person name="Ren Q."/>
            <person name="Restrepo S."/>
            <person name="Roy S."/>
            <person name="Sadanandom A."/>
            <person name="Savidor A."/>
            <person name="Schornack S."/>
            <person name="Schwartz D.C."/>
            <person name="Schumann U.D."/>
            <person name="Schwessinger B."/>
            <person name="Seyer L."/>
            <person name="Sharpe T."/>
            <person name="Silvar C."/>
            <person name="Song J."/>
            <person name="Studholme D.J."/>
            <person name="Sykes S."/>
            <person name="Thines M."/>
            <person name="van de Vondervoort P.J."/>
            <person name="Phuntumart V."/>
            <person name="Wawra S."/>
            <person name="Weide R."/>
            <person name="Win J."/>
            <person name="Young C."/>
            <person name="Zhou S."/>
            <person name="Fry W."/>
            <person name="Meyers B.C."/>
            <person name="van West P."/>
            <person name="Ristaino J."/>
            <person name="Govers F."/>
            <person name="Birch P.R."/>
            <person name="Whisson S.C."/>
            <person name="Judelson H.S."/>
            <person name="Nusbaum C."/>
        </authorList>
    </citation>
    <scope>NUCLEOTIDE SEQUENCE [LARGE SCALE GENOMIC DNA]</scope>
    <source>
        <strain evidence="8">T30-4</strain>
    </source>
</reference>
<dbReference type="STRING" id="403677.D0NGZ0"/>
<dbReference type="AlphaFoldDB" id="D0NGZ0"/>
<dbReference type="eggNOG" id="ENOG502QTVW">
    <property type="taxonomic scope" value="Eukaryota"/>
</dbReference>
<evidence type="ECO:0000256" key="1">
    <source>
        <dbReference type="ARBA" id="ARBA00004370"/>
    </source>
</evidence>
<evidence type="ECO:0000256" key="5">
    <source>
        <dbReference type="SAM" id="MobiDB-lite"/>
    </source>
</evidence>
<dbReference type="RefSeq" id="XP_002901573.1">
    <property type="nucleotide sequence ID" value="XM_002901527.1"/>
</dbReference>
<dbReference type="KEGG" id="pif:PITG_10739"/>
<dbReference type="EMBL" id="DS028137">
    <property type="protein sequence ID" value="EEY58629.1"/>
    <property type="molecule type" value="Genomic_DNA"/>
</dbReference>
<name>D0NGZ0_PHYIT</name>
<dbReference type="VEuPathDB" id="FungiDB:PITG_10739"/>
<keyword evidence="6" id="KW-1133">Transmembrane helix</keyword>
<feature type="region of interest" description="Disordered" evidence="5">
    <location>
        <begin position="170"/>
        <end position="194"/>
    </location>
</feature>
<comment type="subcellular location">
    <subcellularLocation>
        <location evidence="1">Membrane</location>
    </subcellularLocation>
</comment>
<feature type="transmembrane region" description="Helical" evidence="6">
    <location>
        <begin position="124"/>
        <end position="146"/>
    </location>
</feature>
<evidence type="ECO:0008006" key="9">
    <source>
        <dbReference type="Google" id="ProtNLM"/>
    </source>
</evidence>
<gene>
    <name evidence="7" type="ORF">PITG_10739</name>
</gene>
<sequence>MKIDYIRVYQDRGDDLEDDNYMSIGCDPASHPTKKWIEGHIDEFVDDDNPWKEVSGKAFCKIDDDCTIGGNVGASALKTGKCVKNRCQCTYSTSWGGPRCTTALAGSTSSSASSLSNRAYGPPMGLSMGVAAVIVFLSIVSVYMSIASMKKQAALLTKTSAQAKMAANSIDDGSVNHGNSTGQRPKDNYSQNFV</sequence>
<dbReference type="GO" id="GO:0015926">
    <property type="term" value="F:glucosidase activity"/>
    <property type="evidence" value="ECO:0007669"/>
    <property type="project" value="TreeGrafter"/>
</dbReference>
<keyword evidence="6" id="KW-0812">Transmembrane</keyword>
<proteinExistence type="predicted"/>
<dbReference type="OrthoDB" id="412647at2759"/>
<dbReference type="GeneID" id="9470225"/>
<evidence type="ECO:0000313" key="7">
    <source>
        <dbReference type="EMBL" id="EEY58629.1"/>
    </source>
</evidence>
<dbReference type="PANTHER" id="PTHR31361">
    <property type="entry name" value="BETA-GLUCAN SYNTHESIS-ASSOCIATED PROTEIN KRE6-RELATED"/>
    <property type="match status" value="1"/>
</dbReference>
<dbReference type="GO" id="GO:0005886">
    <property type="term" value="C:plasma membrane"/>
    <property type="evidence" value="ECO:0007669"/>
    <property type="project" value="TreeGrafter"/>
</dbReference>
<evidence type="ECO:0000256" key="6">
    <source>
        <dbReference type="SAM" id="Phobius"/>
    </source>
</evidence>
<accession>D0NGZ0</accession>
<feature type="compositionally biased region" description="Polar residues" evidence="5">
    <location>
        <begin position="176"/>
        <end position="194"/>
    </location>
</feature>
<dbReference type="GO" id="GO:0005789">
    <property type="term" value="C:endoplasmic reticulum membrane"/>
    <property type="evidence" value="ECO:0007669"/>
    <property type="project" value="TreeGrafter"/>
</dbReference>
<evidence type="ECO:0000256" key="4">
    <source>
        <dbReference type="ARBA" id="ARBA00023316"/>
    </source>
</evidence>
<keyword evidence="2 6" id="KW-0472">Membrane</keyword>
<dbReference type="HOGENOM" id="CLU_1405009_0_0_1"/>